<protein>
    <submittedName>
        <fullName evidence="1">Uncharacterized protein</fullName>
    </submittedName>
</protein>
<proteinExistence type="predicted"/>
<dbReference type="EMBL" id="BARS01044272">
    <property type="protein sequence ID" value="GAG34417.1"/>
    <property type="molecule type" value="Genomic_DNA"/>
</dbReference>
<feature type="non-terminal residue" evidence="1">
    <location>
        <position position="1"/>
    </location>
</feature>
<evidence type="ECO:0000313" key="1">
    <source>
        <dbReference type="EMBL" id="GAG34417.1"/>
    </source>
</evidence>
<comment type="caution">
    <text evidence="1">The sequence shown here is derived from an EMBL/GenBank/DDBJ whole genome shotgun (WGS) entry which is preliminary data.</text>
</comment>
<organism evidence="1">
    <name type="scientific">marine sediment metagenome</name>
    <dbReference type="NCBI Taxonomy" id="412755"/>
    <lineage>
        <taxon>unclassified sequences</taxon>
        <taxon>metagenomes</taxon>
        <taxon>ecological metagenomes</taxon>
    </lineage>
</organism>
<gene>
    <name evidence="1" type="ORF">S01H1_66918</name>
</gene>
<name>X0XG79_9ZZZZ</name>
<reference evidence="1" key="1">
    <citation type="journal article" date="2014" name="Front. Microbiol.">
        <title>High frequency of phylogenetically diverse reductive dehalogenase-homologous genes in deep subseafloor sedimentary metagenomes.</title>
        <authorList>
            <person name="Kawai M."/>
            <person name="Futagami T."/>
            <person name="Toyoda A."/>
            <person name="Takaki Y."/>
            <person name="Nishi S."/>
            <person name="Hori S."/>
            <person name="Arai W."/>
            <person name="Tsubouchi T."/>
            <person name="Morono Y."/>
            <person name="Uchiyama I."/>
            <person name="Ito T."/>
            <person name="Fujiyama A."/>
            <person name="Inagaki F."/>
            <person name="Takami H."/>
        </authorList>
    </citation>
    <scope>NUCLEOTIDE SEQUENCE</scope>
    <source>
        <strain evidence="1">Expedition CK06-06</strain>
    </source>
</reference>
<sequence length="42" mass="4651">QEEIADAVGTTQGRVAQIINNGEFAKINNFLEQGSGFWGRQR</sequence>
<dbReference type="AlphaFoldDB" id="X0XG79"/>
<accession>X0XG79</accession>